<evidence type="ECO:0000313" key="2">
    <source>
        <dbReference type="Proteomes" id="UP000830583"/>
    </source>
</evidence>
<sequence length="132" mass="15330">MSAPHLSAPHLYEYTVIRVVPRVEREEFINIGLMLFCKHQKYLRIQYEIPDEKVRFLDAEFDLSQLKINLEAFSKICSGKKDGGPIASFDMAERFRWLTAVKSSSIQTSRPHTGLSFDLDETFERLYAELVL</sequence>
<proteinExistence type="predicted"/>
<keyword evidence="2" id="KW-1185">Reference proteome</keyword>
<gene>
    <name evidence="1" type="ORF">M0M57_01060</name>
</gene>
<organism evidence="1 2">
    <name type="scientific">Flavobacterium azooxidireducens</name>
    <dbReference type="NCBI Taxonomy" id="1871076"/>
    <lineage>
        <taxon>Bacteria</taxon>
        <taxon>Pseudomonadati</taxon>
        <taxon>Bacteroidota</taxon>
        <taxon>Flavobacteriia</taxon>
        <taxon>Flavobacteriales</taxon>
        <taxon>Flavobacteriaceae</taxon>
        <taxon>Flavobacterium</taxon>
    </lineage>
</organism>
<name>A0ABY4KF51_9FLAO</name>
<dbReference type="Proteomes" id="UP000830583">
    <property type="component" value="Chromosome"/>
</dbReference>
<accession>A0ABY4KF51</accession>
<dbReference type="EMBL" id="CP096205">
    <property type="protein sequence ID" value="UPQ79443.1"/>
    <property type="molecule type" value="Genomic_DNA"/>
</dbReference>
<dbReference type="RefSeq" id="WP_248434574.1">
    <property type="nucleotide sequence ID" value="NZ_CP096205.1"/>
</dbReference>
<dbReference type="InterPro" id="IPR021398">
    <property type="entry name" value="DUF3037"/>
</dbReference>
<protein>
    <submittedName>
        <fullName evidence="1">DUF3037 domain-containing protein</fullName>
    </submittedName>
</protein>
<evidence type="ECO:0000313" key="1">
    <source>
        <dbReference type="EMBL" id="UPQ79443.1"/>
    </source>
</evidence>
<reference evidence="1" key="1">
    <citation type="submission" date="2022-04" db="EMBL/GenBank/DDBJ databases">
        <title>Consumption of N2O by Flavobacterium azooxidireducens sp. nov. isolated from Decomposing Leaf Litter of Phragmites australis (Cav.).</title>
        <authorList>
            <person name="Behrendt U."/>
            <person name="Spanner T."/>
            <person name="Augustin J."/>
            <person name="Horn M.A."/>
            <person name="Kolb S."/>
            <person name="Ulrich A."/>
        </authorList>
    </citation>
    <scope>NUCLEOTIDE SEQUENCE</scope>
    <source>
        <strain evidence="1">IGB 4-14</strain>
    </source>
</reference>
<dbReference type="Pfam" id="PF11236">
    <property type="entry name" value="DUF3037"/>
    <property type="match status" value="1"/>
</dbReference>